<dbReference type="InParanoid" id="A0A162WYL7"/>
<feature type="region of interest" description="Disordered" evidence="1">
    <location>
        <begin position="64"/>
        <end position="85"/>
    </location>
</feature>
<dbReference type="VEuPathDB" id="FungiDB:PHYBLDRAFT_147291"/>
<organism evidence="2 3">
    <name type="scientific">Phycomyces blakesleeanus (strain ATCC 8743b / DSM 1359 / FGSC 10004 / NBRC 33097 / NRRL 1555)</name>
    <dbReference type="NCBI Taxonomy" id="763407"/>
    <lineage>
        <taxon>Eukaryota</taxon>
        <taxon>Fungi</taxon>
        <taxon>Fungi incertae sedis</taxon>
        <taxon>Mucoromycota</taxon>
        <taxon>Mucoromycotina</taxon>
        <taxon>Mucoromycetes</taxon>
        <taxon>Mucorales</taxon>
        <taxon>Phycomycetaceae</taxon>
        <taxon>Phycomyces</taxon>
    </lineage>
</organism>
<evidence type="ECO:0000256" key="1">
    <source>
        <dbReference type="SAM" id="MobiDB-lite"/>
    </source>
</evidence>
<sequence length="103" mass="11364">MLICPATITLVQKLWSLIDPAPPPEVHLIDYGLNCLPRSFKSPEEKAHGQILIDLAAKFRATKPTRPHRIPLPTQEPVPGDPFPHLLSEISTVPRQLPPSVPA</sequence>
<dbReference type="AlphaFoldDB" id="A0A162WYL7"/>
<reference evidence="3" key="1">
    <citation type="submission" date="2015-06" db="EMBL/GenBank/DDBJ databases">
        <title>Expansion of signal transduction pathways in fungi by whole-genome duplication.</title>
        <authorList>
            <consortium name="DOE Joint Genome Institute"/>
            <person name="Corrochano L.M."/>
            <person name="Kuo A."/>
            <person name="Marcet-Houben M."/>
            <person name="Polaino S."/>
            <person name="Salamov A."/>
            <person name="Villalobos J.M."/>
            <person name="Alvarez M.I."/>
            <person name="Avalos J."/>
            <person name="Benito E.P."/>
            <person name="Benoit I."/>
            <person name="Burger G."/>
            <person name="Camino L.P."/>
            <person name="Canovas D."/>
            <person name="Cerda-Olmedo E."/>
            <person name="Cheng J.-F."/>
            <person name="Dominguez A."/>
            <person name="Elias M."/>
            <person name="Eslava A.P."/>
            <person name="Glaser F."/>
            <person name="Grimwood J."/>
            <person name="Gutierrez G."/>
            <person name="Heitman J."/>
            <person name="Henrissat B."/>
            <person name="Iturriaga E.A."/>
            <person name="Lang B.F."/>
            <person name="Lavin J.L."/>
            <person name="Lee S."/>
            <person name="Li W."/>
            <person name="Lindquist E."/>
            <person name="Lopez-Garcia S."/>
            <person name="Luque E.M."/>
            <person name="Marcos A.T."/>
            <person name="Martin J."/>
            <person name="McCluskey K."/>
            <person name="Medina H.R."/>
            <person name="Miralles-Duran A."/>
            <person name="Miyazaki A."/>
            <person name="Munoz-Torres E."/>
            <person name="Oguiza J.A."/>
            <person name="Ohm R."/>
            <person name="Olmedo M."/>
            <person name="Orejas M."/>
            <person name="Ortiz-Castellanos L."/>
            <person name="Pisabarro A.G."/>
            <person name="Rodriguez-Romero J."/>
            <person name="Ruiz-Herrera J."/>
            <person name="Ruiz-Vazquez R."/>
            <person name="Sanz C."/>
            <person name="Schackwitz W."/>
            <person name="Schmutz J."/>
            <person name="Shahriari M."/>
            <person name="Shelest E."/>
            <person name="Silva-Franco F."/>
            <person name="Soanes D."/>
            <person name="Syed K."/>
            <person name="Tagua V.G."/>
            <person name="Talbot N.J."/>
            <person name="Thon M."/>
            <person name="De vries R.P."/>
            <person name="Wiebenga A."/>
            <person name="Yadav J.S."/>
            <person name="Braun E.L."/>
            <person name="Baker S."/>
            <person name="Garre V."/>
            <person name="Horwitz B."/>
            <person name="Torres-Martinez S."/>
            <person name="Idnurm A."/>
            <person name="Herrera-Estrella A."/>
            <person name="Gabaldon T."/>
            <person name="Grigoriev I.V."/>
        </authorList>
    </citation>
    <scope>NUCLEOTIDE SEQUENCE [LARGE SCALE GENOMIC DNA]</scope>
    <source>
        <strain evidence="3">NRRL 1555(-)</strain>
    </source>
</reference>
<gene>
    <name evidence="2" type="ORF">PHYBLDRAFT_147291</name>
</gene>
<proteinExistence type="predicted"/>
<evidence type="ECO:0000313" key="3">
    <source>
        <dbReference type="Proteomes" id="UP000077315"/>
    </source>
</evidence>
<accession>A0A162WYL7</accession>
<dbReference type="EMBL" id="KV440985">
    <property type="protein sequence ID" value="OAD71545.1"/>
    <property type="molecule type" value="Genomic_DNA"/>
</dbReference>
<name>A0A162WYL7_PHYB8</name>
<dbReference type="Proteomes" id="UP000077315">
    <property type="component" value="Unassembled WGS sequence"/>
</dbReference>
<protein>
    <submittedName>
        <fullName evidence="2">Uncharacterized protein</fullName>
    </submittedName>
</protein>
<evidence type="ECO:0000313" key="2">
    <source>
        <dbReference type="EMBL" id="OAD71545.1"/>
    </source>
</evidence>
<dbReference type="GeneID" id="28992742"/>
<keyword evidence="3" id="KW-1185">Reference proteome</keyword>
<dbReference type="RefSeq" id="XP_018289585.1">
    <property type="nucleotide sequence ID" value="XM_018431836.1"/>
</dbReference>